<evidence type="ECO:0000256" key="1">
    <source>
        <dbReference type="SAM" id="SignalP"/>
    </source>
</evidence>
<feature type="signal peptide" evidence="1">
    <location>
        <begin position="1"/>
        <end position="24"/>
    </location>
</feature>
<feature type="chain" id="PRO_5004629043" description="DUF6850 domain-containing protein" evidence="1">
    <location>
        <begin position="25"/>
        <end position="522"/>
    </location>
</feature>
<evidence type="ECO:0000313" key="4">
    <source>
        <dbReference type="Proteomes" id="UP000016584"/>
    </source>
</evidence>
<proteinExistence type="predicted"/>
<evidence type="ECO:0000313" key="3">
    <source>
        <dbReference type="EMBL" id="ERJ58352.1"/>
    </source>
</evidence>
<organism evidence="3 4">
    <name type="scientific">Sphingobacterium paucimobilis HER1398</name>
    <dbReference type="NCBI Taxonomy" id="1346330"/>
    <lineage>
        <taxon>Bacteria</taxon>
        <taxon>Pseudomonadati</taxon>
        <taxon>Bacteroidota</taxon>
        <taxon>Sphingobacteriia</taxon>
        <taxon>Sphingobacteriales</taxon>
        <taxon>Sphingobacteriaceae</taxon>
        <taxon>Sphingobacterium</taxon>
    </lineage>
</organism>
<name>U2HS66_9SPHI</name>
<sequence>MELTMSKKLIVSILMASSVGAVRAQTTAFELEKFKLQEVGLQSANASLLNANDFRSLGNTSVFYNQKKGDFKHPLLASESHFGGLETERFQELKNWRLYGKFGLDFGKDKKVSNTTQLDPLRLNPFIVVDSLDGDWNKQHYALETKIASPILNERLAFGLGIDYKVSTGARQRDPRPLSTSNTLVLTPSVTYFLNLEHAIGINGRYENFVEDLSVSNVNTTTVHNMYKLIGVGEYVGSSPTFIGTSSISRRYNGNKFGGALQYVFKGESFRFFGEGFVNHNAERAKDGSTNPQEAGKHEYWEYGANVEAVYNHDLSMHRLGFAWNQRNVDNIEYHQYQDAETRQFVTLFSAVFNTNLVTNSNVSYAFTKWKGEAINWDLGSNIFYSGWDNKYAVNQSQQTVDRLGYDLRFKKYFQFRDASAFAVELRPGYSHHLESKFKYDEKSYSTNFVANDILYPTNAYLVMDYFNIGASVQYTFKPSENNTQLYIKLSENYVKPTSNTAYFSKSQHRVDWQVAVGLLTF</sequence>
<protein>
    <recommendedName>
        <fullName evidence="2">DUF6850 domain-containing protein</fullName>
    </recommendedName>
</protein>
<keyword evidence="1" id="KW-0732">Signal</keyword>
<dbReference type="EMBL" id="ATDL01000016">
    <property type="protein sequence ID" value="ERJ58352.1"/>
    <property type="molecule type" value="Genomic_DNA"/>
</dbReference>
<dbReference type="STRING" id="1346330.M472_06185"/>
<dbReference type="InterPro" id="IPR049236">
    <property type="entry name" value="DUF6850"/>
</dbReference>
<feature type="domain" description="DUF6850" evidence="2">
    <location>
        <begin position="48"/>
        <end position="519"/>
    </location>
</feature>
<accession>U2HS66</accession>
<dbReference type="Pfam" id="PF21012">
    <property type="entry name" value="DUF6850"/>
    <property type="match status" value="1"/>
</dbReference>
<dbReference type="AlphaFoldDB" id="U2HS66"/>
<dbReference type="eggNOG" id="ENOG502Z8GA">
    <property type="taxonomic scope" value="Bacteria"/>
</dbReference>
<reference evidence="3 4" key="1">
    <citation type="journal article" date="2013" name="Genome Announc.">
        <title>The Draft Genome Sequence of Sphingomonas paucimobilis Strain HER1398 (Proteobacteria), Host to the Giant PAU Phage, Indicates That It Is a Member of the Genus Sphingobacterium (Bacteroidetes).</title>
        <authorList>
            <person name="White R.A.III."/>
            <person name="Suttle C.A."/>
        </authorList>
    </citation>
    <scope>NUCLEOTIDE SEQUENCE [LARGE SCALE GENOMIC DNA]</scope>
    <source>
        <strain evidence="3 4">HER1398</strain>
    </source>
</reference>
<evidence type="ECO:0000259" key="2">
    <source>
        <dbReference type="Pfam" id="PF21012"/>
    </source>
</evidence>
<gene>
    <name evidence="3" type="ORF">M472_06185</name>
</gene>
<comment type="caution">
    <text evidence="3">The sequence shown here is derived from an EMBL/GenBank/DDBJ whole genome shotgun (WGS) entry which is preliminary data.</text>
</comment>
<keyword evidence="4" id="KW-1185">Reference proteome</keyword>
<dbReference type="Proteomes" id="UP000016584">
    <property type="component" value="Unassembled WGS sequence"/>
</dbReference>
<dbReference type="PATRIC" id="fig|1346330.5.peg.2900"/>